<keyword evidence="3" id="KW-1185">Reference proteome</keyword>
<evidence type="ECO:0000256" key="1">
    <source>
        <dbReference type="SAM" id="MobiDB-lite"/>
    </source>
</evidence>
<gene>
    <name evidence="2" type="ORF">TrVE_jg6199</name>
</gene>
<organism evidence="2 3">
    <name type="scientific">Triparma verrucosa</name>
    <dbReference type="NCBI Taxonomy" id="1606542"/>
    <lineage>
        <taxon>Eukaryota</taxon>
        <taxon>Sar</taxon>
        <taxon>Stramenopiles</taxon>
        <taxon>Ochrophyta</taxon>
        <taxon>Bolidophyceae</taxon>
        <taxon>Parmales</taxon>
        <taxon>Triparmaceae</taxon>
        <taxon>Triparma</taxon>
    </lineage>
</organism>
<protein>
    <submittedName>
        <fullName evidence="2">Uncharacterized protein</fullName>
    </submittedName>
</protein>
<name>A0A9W7BFL2_9STRA</name>
<dbReference type="EMBL" id="BRXX01000096">
    <property type="protein sequence ID" value="GMH89532.1"/>
    <property type="molecule type" value="Genomic_DNA"/>
</dbReference>
<sequence length="397" mass="44740">MFLPTPTMAKKARVGPLRPTSAASNTPPTHVDLALYGIPDLQEGETVRADNARVLLFHSTVLPSSDKILKKKFGEDNVDSVKDRETEKWWFEGIVPEKVRAKDGKLAEIYSLIVVGDELRPTASRAMSCIRKYWNGDWHTTRVLFTPHYEQHTLFTVGRNLNIFQPQDGNTAMLRGSMRRIDYMYITNAEEEEEKESIGIVAFGAIEIGPAALLKRHKPLSSICPSKDHKKYKDVRCAMQIPDYDYDDHTFHTLINGPTQEAIFTGEEREYSMITIQKTKRTATAEVPLALNCKVDDGKLDVVVLLKQTASKIAKHMIRANEIEDSDDFVNRWYGGQSKVLYVKPGEIVLTLAEEQEIGIDGKLYKCGPEGLLSQKIRIKCFTGEEGFLAYSLPNDA</sequence>
<proteinExistence type="predicted"/>
<evidence type="ECO:0000313" key="2">
    <source>
        <dbReference type="EMBL" id="GMH89532.1"/>
    </source>
</evidence>
<dbReference type="Proteomes" id="UP001165160">
    <property type="component" value="Unassembled WGS sequence"/>
</dbReference>
<evidence type="ECO:0000313" key="3">
    <source>
        <dbReference type="Proteomes" id="UP001165160"/>
    </source>
</evidence>
<reference evidence="3" key="1">
    <citation type="journal article" date="2023" name="Commun. Biol.">
        <title>Genome analysis of Parmales, the sister group of diatoms, reveals the evolutionary specialization of diatoms from phago-mixotrophs to photoautotrophs.</title>
        <authorList>
            <person name="Ban H."/>
            <person name="Sato S."/>
            <person name="Yoshikawa S."/>
            <person name="Yamada K."/>
            <person name="Nakamura Y."/>
            <person name="Ichinomiya M."/>
            <person name="Sato N."/>
            <person name="Blanc-Mathieu R."/>
            <person name="Endo H."/>
            <person name="Kuwata A."/>
            <person name="Ogata H."/>
        </authorList>
    </citation>
    <scope>NUCLEOTIDE SEQUENCE [LARGE SCALE GENOMIC DNA]</scope>
    <source>
        <strain evidence="3">NIES 3699</strain>
    </source>
</reference>
<comment type="caution">
    <text evidence="2">The sequence shown here is derived from an EMBL/GenBank/DDBJ whole genome shotgun (WGS) entry which is preliminary data.</text>
</comment>
<dbReference type="AlphaFoldDB" id="A0A9W7BFL2"/>
<dbReference type="Gene3D" id="2.60.200.40">
    <property type="match status" value="1"/>
</dbReference>
<feature type="region of interest" description="Disordered" evidence="1">
    <location>
        <begin position="1"/>
        <end position="28"/>
    </location>
</feature>
<accession>A0A9W7BFL2</accession>